<comment type="pathway">
    <text evidence="4 17">Amino-acid biosynthesis; L-valine biosynthesis; L-valine from pyruvate: step 4/4.</text>
</comment>
<dbReference type="EMBL" id="JAEKOZ010000010">
    <property type="protein sequence ID" value="MBJ3809028.1"/>
    <property type="molecule type" value="Genomic_DNA"/>
</dbReference>
<evidence type="ECO:0000256" key="15">
    <source>
        <dbReference type="RuleBase" id="RU004106"/>
    </source>
</evidence>
<dbReference type="PANTHER" id="PTHR42743">
    <property type="entry name" value="AMINO-ACID AMINOTRANSFERASE"/>
    <property type="match status" value="1"/>
</dbReference>
<gene>
    <name evidence="17" type="primary">ilvE</name>
    <name evidence="18" type="ORF">JGB26_18210</name>
</gene>
<dbReference type="InterPro" id="IPR018300">
    <property type="entry name" value="Aminotrans_IV_CS"/>
</dbReference>
<comment type="similarity">
    <text evidence="6 15">Belongs to the class-IV pyridoxal-phosphate-dependent aminotransferase family.</text>
</comment>
<comment type="caution">
    <text evidence="18">The sequence shown here is derived from an EMBL/GenBank/DDBJ whole genome shotgun (WGS) entry which is preliminary data.</text>
</comment>
<evidence type="ECO:0000256" key="7">
    <source>
        <dbReference type="ARBA" id="ARBA00022576"/>
    </source>
</evidence>
<comment type="catalytic activity">
    <reaction evidence="14 17">
        <text>L-leucine + 2-oxoglutarate = 4-methyl-2-oxopentanoate + L-glutamate</text>
        <dbReference type="Rhea" id="RHEA:18321"/>
        <dbReference type="ChEBI" id="CHEBI:16810"/>
        <dbReference type="ChEBI" id="CHEBI:17865"/>
        <dbReference type="ChEBI" id="CHEBI:29985"/>
        <dbReference type="ChEBI" id="CHEBI:57427"/>
        <dbReference type="EC" id="2.6.1.42"/>
    </reaction>
</comment>
<evidence type="ECO:0000256" key="12">
    <source>
        <dbReference type="ARBA" id="ARBA00048212"/>
    </source>
</evidence>
<evidence type="ECO:0000256" key="17">
    <source>
        <dbReference type="RuleBase" id="RU364094"/>
    </source>
</evidence>
<keyword evidence="8 17" id="KW-0028">Amino-acid biosynthesis</keyword>
<dbReference type="InterPro" id="IPR001544">
    <property type="entry name" value="Aminotrans_IV"/>
</dbReference>
<dbReference type="InterPro" id="IPR043132">
    <property type="entry name" value="BCAT-like_C"/>
</dbReference>
<protein>
    <recommendedName>
        <fullName evidence="17">Branched-chain-amino-acid aminotransferase</fullName>
        <shortName evidence="17">BCAT</shortName>
        <ecNumber evidence="17">2.6.1.42</ecNumber>
    </recommendedName>
</protein>
<dbReference type="EC" id="2.6.1.42" evidence="17"/>
<dbReference type="GO" id="GO:0004084">
    <property type="term" value="F:branched-chain-amino-acid transaminase activity"/>
    <property type="evidence" value="ECO:0007669"/>
    <property type="project" value="UniProtKB-EC"/>
</dbReference>
<comment type="function">
    <text evidence="2 17">Acts on leucine, isoleucine and valine.</text>
</comment>
<dbReference type="NCBIfam" id="TIGR01122">
    <property type="entry name" value="ilvE_I"/>
    <property type="match status" value="1"/>
</dbReference>
<accession>A0ABS0X785</accession>
<evidence type="ECO:0000256" key="11">
    <source>
        <dbReference type="ARBA" id="ARBA00023304"/>
    </source>
</evidence>
<sequence length="304" mass="32523">MSALSPAEHIWMDGRLVAWDEAKVHVLTQSLHYGWAVYEGIRAHPTTDGGLAVFRLRDHLARLVRSARVYQMDIPYSADELAAATTELIAAGGGGPRYVRPLVYLGYGSMGVALDLSAVRVTLAAWAWEDQPARSWRLMTSSWRRNHQDTIPPLAKATGAYLNSSLAKLAALRAGYDDALMLTSAGHLSEGSAANVFVVRSGVLHTPPVQDGILPGITRATVLDLARAAGIPTLERPLAHAEAYTADELFVTGTAIGVVPVESLDDRPTALPAPGPVTAALRDAYQDAVTGKNTPSADWLTPCR</sequence>
<proteinExistence type="inferred from homology"/>
<comment type="pathway">
    <text evidence="3 17">Amino-acid biosynthesis; L-isoleucine biosynthesis; L-isoleucine from 2-oxobutanoate: step 4/4.</text>
</comment>
<comment type="pathway">
    <text evidence="5 17">Amino-acid biosynthesis; L-leucine biosynthesis; L-leucine from 3-methyl-2-oxobutanoate: step 4/4.</text>
</comment>
<dbReference type="InterPro" id="IPR036038">
    <property type="entry name" value="Aminotransferase-like"/>
</dbReference>
<evidence type="ECO:0000256" key="10">
    <source>
        <dbReference type="ARBA" id="ARBA00022898"/>
    </source>
</evidence>
<keyword evidence="9 17" id="KW-0808">Transferase</keyword>
<dbReference type="InterPro" id="IPR050571">
    <property type="entry name" value="Class-IV_PLP-Dep_Aminotrnsfr"/>
</dbReference>
<name>A0ABS0X785_9ACTN</name>
<dbReference type="Pfam" id="PF01063">
    <property type="entry name" value="Aminotran_4"/>
    <property type="match status" value="1"/>
</dbReference>
<keyword evidence="7 17" id="KW-0032">Aminotransferase</keyword>
<evidence type="ECO:0000256" key="5">
    <source>
        <dbReference type="ARBA" id="ARBA00005072"/>
    </source>
</evidence>
<dbReference type="SUPFAM" id="SSF56752">
    <property type="entry name" value="D-aminoacid aminotransferase-like PLP-dependent enzymes"/>
    <property type="match status" value="1"/>
</dbReference>
<dbReference type="NCBIfam" id="NF005146">
    <property type="entry name" value="PRK06606.1"/>
    <property type="match status" value="1"/>
</dbReference>
<evidence type="ECO:0000256" key="2">
    <source>
        <dbReference type="ARBA" id="ARBA00003109"/>
    </source>
</evidence>
<dbReference type="Proteomes" id="UP000634780">
    <property type="component" value="Unassembled WGS sequence"/>
</dbReference>
<comment type="catalytic activity">
    <reaction evidence="13 17">
        <text>L-isoleucine + 2-oxoglutarate = (S)-3-methyl-2-oxopentanoate + L-glutamate</text>
        <dbReference type="Rhea" id="RHEA:24801"/>
        <dbReference type="ChEBI" id="CHEBI:16810"/>
        <dbReference type="ChEBI" id="CHEBI:29985"/>
        <dbReference type="ChEBI" id="CHEBI:35146"/>
        <dbReference type="ChEBI" id="CHEBI:58045"/>
        <dbReference type="EC" id="2.6.1.42"/>
    </reaction>
</comment>
<dbReference type="PANTHER" id="PTHR42743:SF11">
    <property type="entry name" value="AMINODEOXYCHORISMATE LYASE"/>
    <property type="match status" value="1"/>
</dbReference>
<evidence type="ECO:0000256" key="14">
    <source>
        <dbReference type="ARBA" id="ARBA00049229"/>
    </source>
</evidence>
<evidence type="ECO:0000256" key="16">
    <source>
        <dbReference type="RuleBase" id="RU004516"/>
    </source>
</evidence>
<evidence type="ECO:0000256" key="1">
    <source>
        <dbReference type="ARBA" id="ARBA00001933"/>
    </source>
</evidence>
<dbReference type="Gene3D" id="3.20.10.10">
    <property type="entry name" value="D-amino Acid Aminotransferase, subunit A, domain 2"/>
    <property type="match status" value="1"/>
</dbReference>
<keyword evidence="10 16" id="KW-0663">Pyridoxal phosphate</keyword>
<dbReference type="InterPro" id="IPR043131">
    <property type="entry name" value="BCAT-like_N"/>
</dbReference>
<dbReference type="PROSITE" id="PS00770">
    <property type="entry name" value="AA_TRANSFER_CLASS_4"/>
    <property type="match status" value="1"/>
</dbReference>
<dbReference type="RefSeq" id="WP_190117278.1">
    <property type="nucleotide sequence ID" value="NZ_BMVR01000007.1"/>
</dbReference>
<comment type="catalytic activity">
    <reaction evidence="12 17">
        <text>L-valine + 2-oxoglutarate = 3-methyl-2-oxobutanoate + L-glutamate</text>
        <dbReference type="Rhea" id="RHEA:24813"/>
        <dbReference type="ChEBI" id="CHEBI:11851"/>
        <dbReference type="ChEBI" id="CHEBI:16810"/>
        <dbReference type="ChEBI" id="CHEBI:29985"/>
        <dbReference type="ChEBI" id="CHEBI:57762"/>
        <dbReference type="EC" id="2.6.1.42"/>
    </reaction>
</comment>
<evidence type="ECO:0000256" key="8">
    <source>
        <dbReference type="ARBA" id="ARBA00022605"/>
    </source>
</evidence>
<reference evidence="18 19" key="1">
    <citation type="submission" date="2020-12" db="EMBL/GenBank/DDBJ databases">
        <title>Streptomyces typhae sp. nov., a novel endophytic actinomycete isolated from the root of cattail pollen (Typha angustifolia L.).</title>
        <authorList>
            <person name="Peng C."/>
            <person name="Liu C."/>
        </authorList>
    </citation>
    <scope>NUCLEOTIDE SEQUENCE [LARGE SCALE GENOMIC DNA]</scope>
    <source>
        <strain evidence="18 19">JCM 4753</strain>
    </source>
</reference>
<keyword evidence="11 17" id="KW-0100">Branched-chain amino acid biosynthesis</keyword>
<dbReference type="Gene3D" id="3.30.470.10">
    <property type="match status" value="1"/>
</dbReference>
<evidence type="ECO:0000256" key="3">
    <source>
        <dbReference type="ARBA" id="ARBA00004824"/>
    </source>
</evidence>
<evidence type="ECO:0000256" key="13">
    <source>
        <dbReference type="ARBA" id="ARBA00048798"/>
    </source>
</evidence>
<comment type="cofactor">
    <cofactor evidence="1 16">
        <name>pyridoxal 5'-phosphate</name>
        <dbReference type="ChEBI" id="CHEBI:597326"/>
    </cofactor>
</comment>
<keyword evidence="19" id="KW-1185">Reference proteome</keyword>
<organism evidence="18 19">
    <name type="scientific">Streptomyces flavofungini</name>
    <dbReference type="NCBI Taxonomy" id="68200"/>
    <lineage>
        <taxon>Bacteria</taxon>
        <taxon>Bacillati</taxon>
        <taxon>Actinomycetota</taxon>
        <taxon>Actinomycetes</taxon>
        <taxon>Kitasatosporales</taxon>
        <taxon>Streptomycetaceae</taxon>
        <taxon>Streptomyces</taxon>
    </lineage>
</organism>
<evidence type="ECO:0000256" key="9">
    <source>
        <dbReference type="ARBA" id="ARBA00022679"/>
    </source>
</evidence>
<evidence type="ECO:0000256" key="4">
    <source>
        <dbReference type="ARBA" id="ARBA00004931"/>
    </source>
</evidence>
<evidence type="ECO:0000313" key="18">
    <source>
        <dbReference type="EMBL" id="MBJ3809028.1"/>
    </source>
</evidence>
<dbReference type="InterPro" id="IPR005785">
    <property type="entry name" value="B_amino_transI"/>
</dbReference>
<evidence type="ECO:0000256" key="6">
    <source>
        <dbReference type="ARBA" id="ARBA00009320"/>
    </source>
</evidence>
<evidence type="ECO:0000313" key="19">
    <source>
        <dbReference type="Proteomes" id="UP000634780"/>
    </source>
</evidence>